<dbReference type="Pfam" id="PF19327">
    <property type="entry name" value="Ap4A_phos_N"/>
    <property type="match status" value="1"/>
</dbReference>
<dbReference type="GO" id="GO:0003877">
    <property type="term" value="F:ATP:ADP adenylyltransferase activity"/>
    <property type="evidence" value="ECO:0007669"/>
    <property type="project" value="InterPro"/>
</dbReference>
<feature type="domain" description="ATP adenylyltransferase C-terminal" evidence="2">
    <location>
        <begin position="232"/>
        <end position="363"/>
    </location>
</feature>
<organism evidence="4 5">
    <name type="scientific">Periconia digitata</name>
    <dbReference type="NCBI Taxonomy" id="1303443"/>
    <lineage>
        <taxon>Eukaryota</taxon>
        <taxon>Fungi</taxon>
        <taxon>Dikarya</taxon>
        <taxon>Ascomycota</taxon>
        <taxon>Pezizomycotina</taxon>
        <taxon>Dothideomycetes</taxon>
        <taxon>Pleosporomycetidae</taxon>
        <taxon>Pleosporales</taxon>
        <taxon>Massarineae</taxon>
        <taxon>Periconiaceae</taxon>
        <taxon>Periconia</taxon>
    </lineage>
</organism>
<dbReference type="OrthoDB" id="10267950at2759"/>
<dbReference type="InterPro" id="IPR019200">
    <property type="entry name" value="ATP_adenylylTrfase_C"/>
</dbReference>
<dbReference type="GO" id="GO:0009117">
    <property type="term" value="P:nucleotide metabolic process"/>
    <property type="evidence" value="ECO:0007669"/>
    <property type="project" value="InterPro"/>
</dbReference>
<dbReference type="PANTHER" id="PTHR38420:SF3">
    <property type="entry name" value="5',5'''-P-1,P-4-TETRAPHOSPHATE PHOSPHORYLASE 2"/>
    <property type="match status" value="1"/>
</dbReference>
<dbReference type="InterPro" id="IPR009163">
    <property type="entry name" value="Ap4A_phos1/2"/>
</dbReference>
<sequence length="374" mass="41318">MSLQLVDALPRRVETTFKEAKSSEALVFSATEVDVIRTAAGIPFQIRYCPSLAKKPEPHKEREHKKSEGDKPKKKFDPFESPPASLFITDIPSNTSNPSHFLVLNKFPVIPNHFILATKENKPQTHFLEEDDLAAAHACLKSWVVENASSTQKHDRLFAFFNSGEYSGASQPHRHLQFLPIKSMRDGQTSEDLDLLVDTILENGVPISSPSPSSIEDESIENDNTGVIHHPGLPFMHFAQRFSADPTGTELQKIYRKLYYLAQDAVQNYSQTSQRGLFSTATASDGDLPISYNLAMTTTGIAILPRRSEGHVLLGDDGSQIGYVQLNGTALGGTLMVKQKKEWDMLRKSPAVLDEVLSSIGVPSSRAYTVPPSL</sequence>
<keyword evidence="5" id="KW-1185">Reference proteome</keyword>
<name>A0A9W4XR98_9PLEO</name>
<dbReference type="GO" id="GO:0005524">
    <property type="term" value="F:ATP binding"/>
    <property type="evidence" value="ECO:0007669"/>
    <property type="project" value="InterPro"/>
</dbReference>
<evidence type="ECO:0000259" key="2">
    <source>
        <dbReference type="Pfam" id="PF09830"/>
    </source>
</evidence>
<dbReference type="AlphaFoldDB" id="A0A9W4XR98"/>
<evidence type="ECO:0000256" key="1">
    <source>
        <dbReference type="SAM" id="MobiDB-lite"/>
    </source>
</evidence>
<comment type="caution">
    <text evidence="4">The sequence shown here is derived from an EMBL/GenBank/DDBJ whole genome shotgun (WGS) entry which is preliminary data.</text>
</comment>
<evidence type="ECO:0000313" key="4">
    <source>
        <dbReference type="EMBL" id="CAI6337760.1"/>
    </source>
</evidence>
<dbReference type="InterPro" id="IPR045759">
    <property type="entry name" value="Ap4A_phos1/2_N"/>
</dbReference>
<evidence type="ECO:0000259" key="3">
    <source>
        <dbReference type="Pfam" id="PF19327"/>
    </source>
</evidence>
<accession>A0A9W4XR98</accession>
<protein>
    <submittedName>
        <fullName evidence="4">Uncharacterized protein</fullName>
    </submittedName>
</protein>
<dbReference type="PANTHER" id="PTHR38420">
    <property type="entry name" value="AP-4-A PHOSPHORYLASE II"/>
    <property type="match status" value="1"/>
</dbReference>
<dbReference type="EMBL" id="CAOQHR010000007">
    <property type="protein sequence ID" value="CAI6337760.1"/>
    <property type="molecule type" value="Genomic_DNA"/>
</dbReference>
<feature type="domain" description="Ap4A phosphorylase 1/2 N-terminal" evidence="3">
    <location>
        <begin position="7"/>
        <end position="186"/>
    </location>
</feature>
<reference evidence="4" key="1">
    <citation type="submission" date="2023-01" db="EMBL/GenBank/DDBJ databases">
        <authorList>
            <person name="Van Ghelder C."/>
            <person name="Rancurel C."/>
        </authorList>
    </citation>
    <scope>NUCLEOTIDE SEQUENCE</scope>
    <source>
        <strain evidence="4">CNCM I-4278</strain>
    </source>
</reference>
<feature type="compositionally biased region" description="Basic and acidic residues" evidence="1">
    <location>
        <begin position="54"/>
        <end position="78"/>
    </location>
</feature>
<dbReference type="Pfam" id="PF09830">
    <property type="entry name" value="ATP_transf"/>
    <property type="match status" value="1"/>
</dbReference>
<dbReference type="Proteomes" id="UP001152607">
    <property type="component" value="Unassembled WGS sequence"/>
</dbReference>
<dbReference type="InterPro" id="IPR036265">
    <property type="entry name" value="HIT-like_sf"/>
</dbReference>
<evidence type="ECO:0000313" key="5">
    <source>
        <dbReference type="Proteomes" id="UP001152607"/>
    </source>
</evidence>
<dbReference type="InterPro" id="IPR043171">
    <property type="entry name" value="Ap4A_phos1/2-like"/>
</dbReference>
<feature type="region of interest" description="Disordered" evidence="1">
    <location>
        <begin position="53"/>
        <end position="78"/>
    </location>
</feature>
<dbReference type="SUPFAM" id="SSF54197">
    <property type="entry name" value="HIT-like"/>
    <property type="match status" value="1"/>
</dbReference>
<gene>
    <name evidence="4" type="ORF">PDIGIT_LOCUS10875</name>
</gene>
<dbReference type="Gene3D" id="3.30.428.70">
    <property type="match status" value="1"/>
</dbReference>
<proteinExistence type="predicted"/>